<sequence>MVPAVGSHAPGGKILFRKKPGKYAEAAVAMRRNAFRIPSPDAALNGHALHISARQHPDTHYIILYISNLIAHKNMHDPERIRLQPGYGTIRKGHAPNKYVHIIFT</sequence>
<gene>
    <name evidence="1" type="ORF">A5CPEGH6_06770</name>
</gene>
<dbReference type="KEGG" id="ada:A5CPEGH6_06770"/>
<dbReference type="Proteomes" id="UP000319374">
    <property type="component" value="Chromosome"/>
</dbReference>
<organism evidence="1 2">
    <name type="scientific">Alistipes dispar</name>
    <dbReference type="NCBI Taxonomy" id="2585119"/>
    <lineage>
        <taxon>Bacteria</taxon>
        <taxon>Pseudomonadati</taxon>
        <taxon>Bacteroidota</taxon>
        <taxon>Bacteroidia</taxon>
        <taxon>Bacteroidales</taxon>
        <taxon>Rikenellaceae</taxon>
        <taxon>Alistipes</taxon>
    </lineage>
</organism>
<reference evidence="2" key="1">
    <citation type="submission" date="2019-06" db="EMBL/GenBank/DDBJ databases">
        <title>Alistipes onderdonkii subsp. vulgaris subsp. nov., Alistipes dispar sp. nov. and Alistipes communis sp. nov., isolated from human faeces, and creation of Alistipes onderdonkii subsp. onderdonkii subsp. nov.</title>
        <authorList>
            <person name="Sakamoto M."/>
            <person name="Ikeyama N."/>
            <person name="Ogata Y."/>
            <person name="Suda W."/>
            <person name="Iino T."/>
            <person name="Hattori M."/>
            <person name="Ohkuma M."/>
        </authorList>
    </citation>
    <scope>NUCLEOTIDE SEQUENCE [LARGE SCALE GENOMIC DNA]</scope>
    <source>
        <strain evidence="2">5CPEGH6</strain>
    </source>
</reference>
<proteinExistence type="predicted"/>
<evidence type="ECO:0000313" key="1">
    <source>
        <dbReference type="EMBL" id="BBL06039.1"/>
    </source>
</evidence>
<dbReference type="AlphaFoldDB" id="A0A4Y1X0M3"/>
<evidence type="ECO:0000313" key="2">
    <source>
        <dbReference type="Proteomes" id="UP000319374"/>
    </source>
</evidence>
<dbReference type="EMBL" id="AP019736">
    <property type="protein sequence ID" value="BBL06039.1"/>
    <property type="molecule type" value="Genomic_DNA"/>
</dbReference>
<name>A0A4Y1X0M3_9BACT</name>
<keyword evidence="2" id="KW-1185">Reference proteome</keyword>
<protein>
    <submittedName>
        <fullName evidence="1">Uncharacterized protein</fullName>
    </submittedName>
</protein>
<accession>A0A4Y1X0M3</accession>